<dbReference type="Proteomes" id="UP000694925">
    <property type="component" value="Unplaced"/>
</dbReference>
<dbReference type="SMART" id="SM00558">
    <property type="entry name" value="JmjC"/>
    <property type="match status" value="1"/>
</dbReference>
<dbReference type="GeneID" id="108624786"/>
<dbReference type="PANTHER" id="PTHR12461:SF43">
    <property type="entry name" value="HSPB1-ASSOCIATED PROTEIN 1"/>
    <property type="match status" value="1"/>
</dbReference>
<dbReference type="GO" id="GO:0005737">
    <property type="term" value="C:cytoplasm"/>
    <property type="evidence" value="ECO:0007669"/>
    <property type="project" value="UniProtKB-SubCell"/>
</dbReference>
<protein>
    <submittedName>
        <fullName evidence="6">HSPB1-associated protein 1 isoform X1</fullName>
    </submittedName>
</protein>
<evidence type="ECO:0000259" key="4">
    <source>
        <dbReference type="PROSITE" id="PS51184"/>
    </source>
</evidence>
<reference evidence="6" key="1">
    <citation type="submission" date="2025-08" db="UniProtKB">
        <authorList>
            <consortium name="RefSeq"/>
        </authorList>
    </citation>
    <scope>IDENTIFICATION</scope>
    <source>
        <tissue evidence="6">Whole body</tissue>
    </source>
</reference>
<comment type="subcellular location">
    <subcellularLocation>
        <location evidence="1">Cytoplasm</location>
    </subcellularLocation>
</comment>
<keyword evidence="2" id="KW-0963">Cytoplasm</keyword>
<comment type="function">
    <text evidence="3">May play a role in cellular stress response.</text>
</comment>
<sequence length="395" mass="45733">MEKLNLPFDTIMEMQEPVIFQRILQDAKGEYAWKLFEWNLSELAEKFGNVKLPFRVGYNARSTSPQWETNCSTVSMTLSEFIQHTDLHKDDKKWYYFDYKYMHEWFKTKPEIINSLNWKIFGIDKSGDDSTLWIGSKGAHTNCHQDSYGCNLVAQIHGRKEWLLFPPNATNFLQPTRIPYEESTVYSKYNFFCATKEDETKILKLEEGPRLVTLEPGDVLFVPPGWWHYVESLDLSVSVNIWLPITADHVSRVKEAIVKLIVARIGKNVYKESSEADCTLSDCMNLLGIAIRGCENIEDEESSLKKMRRTVWTAKDLAAEYPDYVKLLHEFGKTDLEKFLRLKRERFSEELLKGNSSATDTGADNYSPRQQLSENIVNALCHPDVINKVTELLLL</sequence>
<organism evidence="5 6">
    <name type="scientific">Ceratina calcarata</name>
    <dbReference type="NCBI Taxonomy" id="156304"/>
    <lineage>
        <taxon>Eukaryota</taxon>
        <taxon>Metazoa</taxon>
        <taxon>Ecdysozoa</taxon>
        <taxon>Arthropoda</taxon>
        <taxon>Hexapoda</taxon>
        <taxon>Insecta</taxon>
        <taxon>Pterygota</taxon>
        <taxon>Neoptera</taxon>
        <taxon>Endopterygota</taxon>
        <taxon>Hymenoptera</taxon>
        <taxon>Apocrita</taxon>
        <taxon>Aculeata</taxon>
        <taxon>Apoidea</taxon>
        <taxon>Anthophila</taxon>
        <taxon>Apidae</taxon>
        <taxon>Ceratina</taxon>
        <taxon>Zadontomerus</taxon>
    </lineage>
</organism>
<evidence type="ECO:0000313" key="5">
    <source>
        <dbReference type="Proteomes" id="UP000694925"/>
    </source>
</evidence>
<dbReference type="Pfam" id="PF13621">
    <property type="entry name" value="Cupin_8"/>
    <property type="match status" value="1"/>
</dbReference>
<dbReference type="PROSITE" id="PS51184">
    <property type="entry name" value="JMJC"/>
    <property type="match status" value="1"/>
</dbReference>
<evidence type="ECO:0000256" key="2">
    <source>
        <dbReference type="ARBA" id="ARBA00022490"/>
    </source>
</evidence>
<dbReference type="SUPFAM" id="SSF51197">
    <property type="entry name" value="Clavaminate synthase-like"/>
    <property type="match status" value="1"/>
</dbReference>
<feature type="domain" description="JmjC" evidence="4">
    <location>
        <begin position="97"/>
        <end position="258"/>
    </location>
</feature>
<keyword evidence="5" id="KW-1185">Reference proteome</keyword>
<dbReference type="Gene3D" id="2.60.120.650">
    <property type="entry name" value="Cupin"/>
    <property type="match status" value="1"/>
</dbReference>
<dbReference type="AlphaFoldDB" id="A0AAJ7WAN0"/>
<accession>A0AAJ7WAN0</accession>
<dbReference type="RefSeq" id="XP_026669189.1">
    <property type="nucleotide sequence ID" value="XM_026813388.1"/>
</dbReference>
<dbReference type="InterPro" id="IPR003347">
    <property type="entry name" value="JmjC_dom"/>
</dbReference>
<dbReference type="PANTHER" id="PTHR12461">
    <property type="entry name" value="HYPOXIA-INDUCIBLE FACTOR 1 ALPHA INHIBITOR-RELATED"/>
    <property type="match status" value="1"/>
</dbReference>
<name>A0AAJ7WAN0_9HYME</name>
<dbReference type="CTD" id="79663"/>
<evidence type="ECO:0000256" key="1">
    <source>
        <dbReference type="ARBA" id="ARBA00004496"/>
    </source>
</evidence>
<gene>
    <name evidence="6" type="primary">LOC108624786</name>
</gene>
<evidence type="ECO:0000256" key="3">
    <source>
        <dbReference type="ARBA" id="ARBA00037342"/>
    </source>
</evidence>
<evidence type="ECO:0000313" key="6">
    <source>
        <dbReference type="RefSeq" id="XP_026669189.1"/>
    </source>
</evidence>
<proteinExistence type="predicted"/>
<dbReference type="InterPro" id="IPR041667">
    <property type="entry name" value="Cupin_8"/>
</dbReference>